<dbReference type="PANTHER" id="PTHR23189">
    <property type="entry name" value="RNA RECOGNITION MOTIF-CONTAINING"/>
    <property type="match status" value="1"/>
</dbReference>
<evidence type="ECO:0000256" key="1">
    <source>
        <dbReference type="ARBA" id="ARBA00022884"/>
    </source>
</evidence>
<evidence type="ECO:0000259" key="3">
    <source>
        <dbReference type="Pfam" id="PF04059"/>
    </source>
</evidence>
<evidence type="ECO:0000256" key="2">
    <source>
        <dbReference type="SAM" id="MobiDB-lite"/>
    </source>
</evidence>
<feature type="domain" description="Mei2-like C-terminal RNA recognition motif" evidence="3">
    <location>
        <begin position="104"/>
        <end position="200"/>
    </location>
</feature>
<protein>
    <recommendedName>
        <fullName evidence="3">Mei2-like C-terminal RNA recognition motif domain-containing protein</fullName>
    </recommendedName>
</protein>
<dbReference type="InterPro" id="IPR035979">
    <property type="entry name" value="RBD_domain_sf"/>
</dbReference>
<accession>A0A166HC55</accession>
<evidence type="ECO:0000313" key="4">
    <source>
        <dbReference type="EMBL" id="KZP18703.1"/>
    </source>
</evidence>
<dbReference type="InterPro" id="IPR007201">
    <property type="entry name" value="Mei2-like_Rrm_C"/>
</dbReference>
<evidence type="ECO:0000313" key="5">
    <source>
        <dbReference type="Proteomes" id="UP000076532"/>
    </source>
</evidence>
<dbReference type="InterPro" id="IPR012677">
    <property type="entry name" value="Nucleotide-bd_a/b_plait_sf"/>
</dbReference>
<organism evidence="4 5">
    <name type="scientific">Athelia psychrophila</name>
    <dbReference type="NCBI Taxonomy" id="1759441"/>
    <lineage>
        <taxon>Eukaryota</taxon>
        <taxon>Fungi</taxon>
        <taxon>Dikarya</taxon>
        <taxon>Basidiomycota</taxon>
        <taxon>Agaricomycotina</taxon>
        <taxon>Agaricomycetes</taxon>
        <taxon>Agaricomycetidae</taxon>
        <taxon>Atheliales</taxon>
        <taxon>Atheliaceae</taxon>
        <taxon>Athelia</taxon>
    </lineage>
</organism>
<dbReference type="Proteomes" id="UP000076532">
    <property type="component" value="Unassembled WGS sequence"/>
</dbReference>
<dbReference type="EMBL" id="KV417570">
    <property type="protein sequence ID" value="KZP18703.1"/>
    <property type="molecule type" value="Genomic_DNA"/>
</dbReference>
<name>A0A166HC55_9AGAM</name>
<keyword evidence="1" id="KW-0694">RNA-binding</keyword>
<gene>
    <name evidence="4" type="ORF">FIBSPDRAFT_745055</name>
</gene>
<dbReference type="Pfam" id="PF04059">
    <property type="entry name" value="RRM_2"/>
    <property type="match status" value="1"/>
</dbReference>
<dbReference type="SUPFAM" id="SSF54928">
    <property type="entry name" value="RNA-binding domain, RBD"/>
    <property type="match status" value="1"/>
</dbReference>
<feature type="region of interest" description="Disordered" evidence="2">
    <location>
        <begin position="45"/>
        <end position="70"/>
    </location>
</feature>
<dbReference type="Gene3D" id="3.30.70.330">
    <property type="match status" value="1"/>
</dbReference>
<sequence>MFYPPPHQQQPVLLPFGDEEGVDQHRQHGYHRQYEEFVPHGQAHSHAPYTFYPSSPSPPLPPPLSIPAAPEQPERRIHNAPCSAARAEKNQLDLGLIEQGLDTRTTVMVKNIPNKMSDKDLIAYIGAVCPRKIDFLYLRMDFQNGCNVGYAFVNFIYVEDLLNFAKAKLGIKWNMFSSEKVLQMSYANYQGKEALVEKFKNSCIMDEREAWRPKIFHSQPGPEQGVTEPFPAPTHLRRKERGTYQRGALYVPGIGGRAEGGREHHHHLHNATRSSRAVDVESSEPDVLADEVQVNSHVRPGHRSRKGHHLLLNRPQ</sequence>
<dbReference type="InterPro" id="IPR034862">
    <property type="entry name" value="Fungal_Mei2-like_RRM3"/>
</dbReference>
<feature type="compositionally biased region" description="Pro residues" evidence="2">
    <location>
        <begin position="55"/>
        <end position="65"/>
    </location>
</feature>
<dbReference type="CDD" id="cd12532">
    <property type="entry name" value="RRM3_MEI2_fungi"/>
    <property type="match status" value="1"/>
</dbReference>
<reference evidence="4 5" key="1">
    <citation type="journal article" date="2016" name="Mol. Biol. Evol.">
        <title>Comparative Genomics of Early-Diverging Mushroom-Forming Fungi Provides Insights into the Origins of Lignocellulose Decay Capabilities.</title>
        <authorList>
            <person name="Nagy L.G."/>
            <person name="Riley R."/>
            <person name="Tritt A."/>
            <person name="Adam C."/>
            <person name="Daum C."/>
            <person name="Floudas D."/>
            <person name="Sun H."/>
            <person name="Yadav J.S."/>
            <person name="Pangilinan J."/>
            <person name="Larsson K.H."/>
            <person name="Matsuura K."/>
            <person name="Barry K."/>
            <person name="Labutti K."/>
            <person name="Kuo R."/>
            <person name="Ohm R.A."/>
            <person name="Bhattacharya S.S."/>
            <person name="Shirouzu T."/>
            <person name="Yoshinaga Y."/>
            <person name="Martin F.M."/>
            <person name="Grigoriev I.V."/>
            <person name="Hibbett D.S."/>
        </authorList>
    </citation>
    <scope>NUCLEOTIDE SEQUENCE [LARGE SCALE GENOMIC DNA]</scope>
    <source>
        <strain evidence="4 5">CBS 109695</strain>
    </source>
</reference>
<proteinExistence type="predicted"/>
<dbReference type="AlphaFoldDB" id="A0A166HC55"/>
<feature type="compositionally biased region" description="Basic residues" evidence="2">
    <location>
        <begin position="299"/>
        <end position="316"/>
    </location>
</feature>
<feature type="region of interest" description="Disordered" evidence="2">
    <location>
        <begin position="255"/>
        <end position="316"/>
    </location>
</feature>
<dbReference type="GO" id="GO:0003723">
    <property type="term" value="F:RNA binding"/>
    <property type="evidence" value="ECO:0007669"/>
    <property type="project" value="UniProtKB-KW"/>
</dbReference>
<dbReference type="STRING" id="436010.A0A166HC55"/>
<dbReference type="OrthoDB" id="417481at2759"/>
<keyword evidence="5" id="KW-1185">Reference proteome</keyword>